<evidence type="ECO:0000256" key="3">
    <source>
        <dbReference type="ARBA" id="ARBA00023002"/>
    </source>
</evidence>
<dbReference type="AlphaFoldDB" id="A0A3A1QZZ4"/>
<dbReference type="InterPro" id="IPR024072">
    <property type="entry name" value="DHFR-like_dom_sf"/>
</dbReference>
<comment type="caution">
    <text evidence="5">The sequence shown here is derived from an EMBL/GenBank/DDBJ whole genome shotgun (WGS) entry which is preliminary data.</text>
</comment>
<dbReference type="OrthoDB" id="9800865at2"/>
<comment type="pathway">
    <text evidence="1">Cofactor biosynthesis; riboflavin biosynthesis.</text>
</comment>
<dbReference type="GO" id="GO:0008703">
    <property type="term" value="F:5-amino-6-(5-phosphoribosylamino)uracil reductase activity"/>
    <property type="evidence" value="ECO:0007669"/>
    <property type="project" value="InterPro"/>
</dbReference>
<organism evidence="5 6">
    <name type="scientific">Bacillus salacetis</name>
    <dbReference type="NCBI Taxonomy" id="2315464"/>
    <lineage>
        <taxon>Bacteria</taxon>
        <taxon>Bacillati</taxon>
        <taxon>Bacillota</taxon>
        <taxon>Bacilli</taxon>
        <taxon>Bacillales</taxon>
        <taxon>Bacillaceae</taxon>
        <taxon>Bacillus</taxon>
    </lineage>
</organism>
<dbReference type="InterPro" id="IPR002734">
    <property type="entry name" value="RibDG_C"/>
</dbReference>
<dbReference type="Pfam" id="PF01872">
    <property type="entry name" value="RibD_C"/>
    <property type="match status" value="1"/>
</dbReference>
<evidence type="ECO:0000256" key="1">
    <source>
        <dbReference type="ARBA" id="ARBA00005104"/>
    </source>
</evidence>
<keyword evidence="2" id="KW-0521">NADP</keyword>
<name>A0A3A1QZZ4_9BACI</name>
<dbReference type="GO" id="GO:0009231">
    <property type="term" value="P:riboflavin biosynthetic process"/>
    <property type="evidence" value="ECO:0007669"/>
    <property type="project" value="InterPro"/>
</dbReference>
<evidence type="ECO:0000256" key="2">
    <source>
        <dbReference type="ARBA" id="ARBA00022857"/>
    </source>
</evidence>
<accession>A0A3A1QZZ4</accession>
<reference evidence="5 6" key="1">
    <citation type="submission" date="2018-09" db="EMBL/GenBank/DDBJ databases">
        <title>Bacillus saliacetes sp. nov., isolated from Thai shrimp paste (Ka-pi).</title>
        <authorList>
            <person name="Daroonpunt R."/>
            <person name="Tanasupawat S."/>
            <person name="Yiamsombut S."/>
        </authorList>
    </citation>
    <scope>NUCLEOTIDE SEQUENCE [LARGE SCALE GENOMIC DNA]</scope>
    <source>
        <strain evidence="5 6">SKP7-4</strain>
    </source>
</reference>
<evidence type="ECO:0000313" key="6">
    <source>
        <dbReference type="Proteomes" id="UP000265801"/>
    </source>
</evidence>
<dbReference type="PANTHER" id="PTHR38011">
    <property type="entry name" value="DIHYDROFOLATE REDUCTASE FAMILY PROTEIN (AFU_ORTHOLOGUE AFUA_8G06820)"/>
    <property type="match status" value="1"/>
</dbReference>
<evidence type="ECO:0000259" key="4">
    <source>
        <dbReference type="Pfam" id="PF01872"/>
    </source>
</evidence>
<gene>
    <name evidence="5" type="ORF">D3H55_09300</name>
</gene>
<dbReference type="Proteomes" id="UP000265801">
    <property type="component" value="Unassembled WGS sequence"/>
</dbReference>
<keyword evidence="6" id="KW-1185">Reference proteome</keyword>
<evidence type="ECO:0000313" key="5">
    <source>
        <dbReference type="EMBL" id="RIW34700.1"/>
    </source>
</evidence>
<sequence>MPKRGVSLKKPKVIVNVFSSVDGRITTSPDRNVMEWTAAGIDGDANTITHRLYDDLDCDAMLSGSESLMVWGSHWVELEKPIYVPKKSKSYIVFDGRGRINWQQTKDLVVVTREDVPGSYIEQLREKKITYILAGRGNHIDIRLALHHLYEMGFRTIGLSGGGSINGAFLRAGVIDEISLVLAPLVIGGRTTPTTFDCEDLLSVEGAASLELLQSKPLGNKGAVWLHYRVGGKK</sequence>
<dbReference type="PANTHER" id="PTHR38011:SF7">
    <property type="entry name" value="2,5-DIAMINO-6-RIBOSYLAMINO-4(3H)-PYRIMIDINONE 5'-PHOSPHATE REDUCTASE"/>
    <property type="match status" value="1"/>
</dbReference>
<keyword evidence="3" id="KW-0560">Oxidoreductase</keyword>
<feature type="domain" description="Bacterial bifunctional deaminase-reductase C-terminal" evidence="4">
    <location>
        <begin position="11"/>
        <end position="221"/>
    </location>
</feature>
<dbReference type="Gene3D" id="3.40.430.10">
    <property type="entry name" value="Dihydrofolate Reductase, subunit A"/>
    <property type="match status" value="1"/>
</dbReference>
<dbReference type="InterPro" id="IPR050765">
    <property type="entry name" value="Riboflavin_Biosynth_HTPR"/>
</dbReference>
<protein>
    <submittedName>
        <fullName evidence="5">RibD family protein</fullName>
    </submittedName>
</protein>
<dbReference type="EMBL" id="QXIR01000010">
    <property type="protein sequence ID" value="RIW34700.1"/>
    <property type="molecule type" value="Genomic_DNA"/>
</dbReference>
<proteinExistence type="predicted"/>
<dbReference type="SUPFAM" id="SSF53597">
    <property type="entry name" value="Dihydrofolate reductase-like"/>
    <property type="match status" value="1"/>
</dbReference>